<keyword evidence="3" id="KW-1185">Reference proteome</keyword>
<sequence>MAAHSAVLPANLRHFYTGDTEARYAPLWVIAGRSLREGKSAVRVPGRRPAGAHTIEEAGLLDPPQAGFEHEHIRSVHLRGPRPSGPAPTERETGTKS</sequence>
<proteinExistence type="predicted"/>
<reference evidence="2 3" key="1">
    <citation type="submission" date="2024-10" db="EMBL/GenBank/DDBJ databases">
        <title>The Natural Products Discovery Center: Release of the First 8490 Sequenced Strains for Exploring Actinobacteria Biosynthetic Diversity.</title>
        <authorList>
            <person name="Kalkreuter E."/>
            <person name="Kautsar S.A."/>
            <person name="Yang D."/>
            <person name="Bader C.D."/>
            <person name="Teijaro C.N."/>
            <person name="Fluegel L."/>
            <person name="Davis C.M."/>
            <person name="Simpson J.R."/>
            <person name="Lauterbach L."/>
            <person name="Steele A.D."/>
            <person name="Gui C."/>
            <person name="Meng S."/>
            <person name="Li G."/>
            <person name="Viehrig K."/>
            <person name="Ye F."/>
            <person name="Su P."/>
            <person name="Kiefer A.F."/>
            <person name="Nichols A."/>
            <person name="Cepeda A.J."/>
            <person name="Yan W."/>
            <person name="Fan B."/>
            <person name="Jiang Y."/>
            <person name="Adhikari A."/>
            <person name="Zheng C.-J."/>
            <person name="Schuster L."/>
            <person name="Cowan T.M."/>
            <person name="Smanski M.J."/>
            <person name="Chevrette M.G."/>
            <person name="De Carvalho L.P.S."/>
            <person name="Shen B."/>
        </authorList>
    </citation>
    <scope>NUCLEOTIDE SEQUENCE [LARGE SCALE GENOMIC DNA]</scope>
    <source>
        <strain evidence="2 3">NPDC020568</strain>
    </source>
</reference>
<dbReference type="Proteomes" id="UP001611263">
    <property type="component" value="Unassembled WGS sequence"/>
</dbReference>
<evidence type="ECO:0000313" key="3">
    <source>
        <dbReference type="Proteomes" id="UP001611263"/>
    </source>
</evidence>
<comment type="caution">
    <text evidence="2">The sequence shown here is derived from an EMBL/GenBank/DDBJ whole genome shotgun (WGS) entry which is preliminary data.</text>
</comment>
<gene>
    <name evidence="2" type="ORF">ACH4WX_14175</name>
</gene>
<name>A0ABW7TNZ2_9NOCA</name>
<feature type="region of interest" description="Disordered" evidence="1">
    <location>
        <begin position="75"/>
        <end position="97"/>
    </location>
</feature>
<evidence type="ECO:0000256" key="1">
    <source>
        <dbReference type="SAM" id="MobiDB-lite"/>
    </source>
</evidence>
<organism evidence="2 3">
    <name type="scientific">Nocardia carnea</name>
    <dbReference type="NCBI Taxonomy" id="37328"/>
    <lineage>
        <taxon>Bacteria</taxon>
        <taxon>Bacillati</taxon>
        <taxon>Actinomycetota</taxon>
        <taxon>Actinomycetes</taxon>
        <taxon>Mycobacteriales</taxon>
        <taxon>Nocardiaceae</taxon>
        <taxon>Nocardia</taxon>
    </lineage>
</organism>
<evidence type="ECO:0000313" key="2">
    <source>
        <dbReference type="EMBL" id="MFI1461858.1"/>
    </source>
</evidence>
<accession>A0ABW7TNZ2</accession>
<dbReference type="RefSeq" id="WP_156052352.1">
    <property type="nucleotide sequence ID" value="NZ_JBIRUQ010000002.1"/>
</dbReference>
<protein>
    <submittedName>
        <fullName evidence="2">Uncharacterized protein</fullName>
    </submittedName>
</protein>
<dbReference type="EMBL" id="JBIRUQ010000002">
    <property type="protein sequence ID" value="MFI1461858.1"/>
    <property type="molecule type" value="Genomic_DNA"/>
</dbReference>
<dbReference type="GeneID" id="93504842"/>